<dbReference type="EMBL" id="UGNV01000001">
    <property type="protein sequence ID" value="STX27951.1"/>
    <property type="molecule type" value="Genomic_DNA"/>
</dbReference>
<keyword evidence="3" id="KW-1185">Reference proteome</keyword>
<dbReference type="AlphaFoldDB" id="A0A378HZL4"/>
<keyword evidence="1" id="KW-0812">Transmembrane</keyword>
<feature type="transmembrane region" description="Helical" evidence="1">
    <location>
        <begin position="170"/>
        <end position="190"/>
    </location>
</feature>
<protein>
    <submittedName>
        <fullName evidence="2">Uncharacterized protein</fullName>
    </submittedName>
</protein>
<keyword evidence="1" id="KW-0472">Membrane</keyword>
<accession>A0A378HZL4</accession>
<gene>
    <name evidence="2" type="ORF">NCTC13315_00473</name>
</gene>
<evidence type="ECO:0000313" key="3">
    <source>
        <dbReference type="Proteomes" id="UP000254968"/>
    </source>
</evidence>
<evidence type="ECO:0000313" key="2">
    <source>
        <dbReference type="EMBL" id="STX27951.1"/>
    </source>
</evidence>
<proteinExistence type="predicted"/>
<dbReference type="RefSeq" id="WP_115301736.1">
    <property type="nucleotide sequence ID" value="NZ_CAAAHO010000006.1"/>
</dbReference>
<keyword evidence="1" id="KW-1133">Transmembrane helix</keyword>
<evidence type="ECO:0000256" key="1">
    <source>
        <dbReference type="SAM" id="Phobius"/>
    </source>
</evidence>
<organism evidence="2 3">
    <name type="scientific">Legionella beliardensis</name>
    <dbReference type="NCBI Taxonomy" id="91822"/>
    <lineage>
        <taxon>Bacteria</taxon>
        <taxon>Pseudomonadati</taxon>
        <taxon>Pseudomonadota</taxon>
        <taxon>Gammaproteobacteria</taxon>
        <taxon>Legionellales</taxon>
        <taxon>Legionellaceae</taxon>
        <taxon>Legionella</taxon>
    </lineage>
</organism>
<dbReference type="Gene3D" id="3.40.50.11050">
    <property type="match status" value="1"/>
</dbReference>
<dbReference type="Proteomes" id="UP000254968">
    <property type="component" value="Unassembled WGS sequence"/>
</dbReference>
<name>A0A378HZL4_9GAMM</name>
<dbReference type="OrthoDB" id="9965401at2"/>
<sequence>MEDSRTISARLAADLSLSEYPKLSPPDEQKALFIFKESCKEYESTIKINLVKELEKLNENELRQVYGALVRAKLISEQIPEQKEQLLSALRQFMESPFPDKYRDILISRDNKLTKDAVNVLLGMKKLGLVQSFQEKTTTEDFLSHLDDEQNKKILFAKRDSSLTRFFKKIVVGISFLATLPIYGIGGLLAHELLIEKNVTKSLGEKLHDRIQMHRKNIEKESLMREKEFSSQCLIVRVGDHVFLRNVYDLYEGLASKHTTQDNKRGIVQLFPADDSLIAKKIAANPHDDFDTIGEDTLVVNESSTAMEEFGQIAMYYKDKDSIEAINTNISDNTRLKIYVAGHCDYGSTTLQSLEVGGRTFNIDYKDIAQALDNIFARKFPDGKAKNVEISLIACHAGAKSHKGEPAFAELLLQELAEKGHDVIIKASTEPRAAPIPFISKTVEHSKKLFTQFKESMITSDDIGKNWVYNVLKSLRNYQTKYKGLSEEQKTKLKEIITFIQEKKPYNDEGLKEELKDKLSDLLSRKYSSRKNEGGLFERNIKSDLEKDLDKLIKEYATEKDEIKNKGPLHNTGL</sequence>
<dbReference type="InterPro" id="IPR038383">
    <property type="entry name" value="CPD_dom_sf"/>
</dbReference>
<reference evidence="2 3" key="1">
    <citation type="submission" date="2018-06" db="EMBL/GenBank/DDBJ databases">
        <authorList>
            <consortium name="Pathogen Informatics"/>
            <person name="Doyle S."/>
        </authorList>
    </citation>
    <scope>NUCLEOTIDE SEQUENCE [LARGE SCALE GENOMIC DNA]</scope>
    <source>
        <strain evidence="2 3">NCTC13315</strain>
    </source>
</reference>